<comment type="catalytic activity">
    <reaction evidence="10">
        <text>8-oxo-dGTP + H2O = 8-oxo-dGMP + diphosphate + H(+)</text>
        <dbReference type="Rhea" id="RHEA:31575"/>
        <dbReference type="ChEBI" id="CHEBI:15377"/>
        <dbReference type="ChEBI" id="CHEBI:15378"/>
        <dbReference type="ChEBI" id="CHEBI:33019"/>
        <dbReference type="ChEBI" id="CHEBI:63224"/>
        <dbReference type="ChEBI" id="CHEBI:77896"/>
        <dbReference type="EC" id="3.6.1.55"/>
    </reaction>
</comment>
<dbReference type="PANTHER" id="PTHR47707:SF1">
    <property type="entry name" value="NUDIX HYDROLASE FAMILY PROTEIN"/>
    <property type="match status" value="1"/>
</dbReference>
<dbReference type="PROSITE" id="PS51462">
    <property type="entry name" value="NUDIX"/>
    <property type="match status" value="1"/>
</dbReference>
<sequence length="319" mass="34900">MTAVQDIHVAVGVIFREGNVLIARRPDHVHQGGLLEFPGGKVEAGETVQQALVREIREETGLRIPPDTLEPVIEIRHDYGDKRVILDVWETSTAEGEPEGREGQEIRWLDVRELADADFPAANRPIIRALRLPRHYAITGSALSAEAFLKQVQERVKEAPPELCLLRAPEFSEEVYVELADWSLEVCQASESALMLHGAPSLLEHSPGVSGLHLPWQEARQHSARPVPSGYLLAISCHNEEEIAHAGQLQADFITLGPVKPTPSHPGAPGMGWGRFRELVAAATVPVYALGGLSPQDVAEARRAGAQGIAGISFWWPRV</sequence>
<keyword evidence="6" id="KW-0227">DNA damage</keyword>
<dbReference type="InterPro" id="IPR003561">
    <property type="entry name" value="Mutator_MutT"/>
</dbReference>
<dbReference type="SUPFAM" id="SSF51391">
    <property type="entry name" value="Thiamin phosphate synthase"/>
    <property type="match status" value="1"/>
</dbReference>
<organism evidence="18 19">
    <name type="scientific">Marinobacter iranensis</name>
    <dbReference type="NCBI Taxonomy" id="2962607"/>
    <lineage>
        <taxon>Bacteria</taxon>
        <taxon>Pseudomonadati</taxon>
        <taxon>Pseudomonadota</taxon>
        <taxon>Gammaproteobacteria</taxon>
        <taxon>Pseudomonadales</taxon>
        <taxon>Marinobacteraceae</taxon>
        <taxon>Marinobacter</taxon>
    </lineage>
</organism>
<evidence type="ECO:0000256" key="16">
    <source>
        <dbReference type="ARBA" id="ARBA00042798"/>
    </source>
</evidence>
<dbReference type="InterPro" id="IPR000086">
    <property type="entry name" value="NUDIX_hydrolase_dom"/>
</dbReference>
<comment type="caution">
    <text evidence="18">The sequence shown here is derived from an EMBL/GenBank/DDBJ whole genome shotgun (WGS) entry which is preliminary data.</text>
</comment>
<evidence type="ECO:0000256" key="10">
    <source>
        <dbReference type="ARBA" id="ARBA00035861"/>
    </source>
</evidence>
<evidence type="ECO:0000313" key="19">
    <source>
        <dbReference type="Proteomes" id="UP001143391"/>
    </source>
</evidence>
<evidence type="ECO:0000256" key="2">
    <source>
        <dbReference type="ARBA" id="ARBA00005582"/>
    </source>
</evidence>
<name>A0ABT5YET4_9GAMM</name>
<dbReference type="EMBL" id="JANCMW010000014">
    <property type="protein sequence ID" value="MDF0752211.1"/>
    <property type="molecule type" value="Genomic_DNA"/>
</dbReference>
<feature type="domain" description="Nudix hydrolase" evidence="17">
    <location>
        <begin position="5"/>
        <end position="134"/>
    </location>
</feature>
<comment type="similarity">
    <text evidence="2">Belongs to the Nudix hydrolase family.</text>
</comment>
<keyword evidence="3" id="KW-0515">Mutator protein</keyword>
<keyword evidence="8" id="KW-0460">Magnesium</keyword>
<evidence type="ECO:0000256" key="6">
    <source>
        <dbReference type="ARBA" id="ARBA00022763"/>
    </source>
</evidence>
<dbReference type="Pfam" id="PF14815">
    <property type="entry name" value="NUDIX_4"/>
    <property type="match status" value="1"/>
</dbReference>
<evidence type="ECO:0000256" key="15">
    <source>
        <dbReference type="ARBA" id="ARBA00041979"/>
    </source>
</evidence>
<evidence type="ECO:0000256" key="1">
    <source>
        <dbReference type="ARBA" id="ARBA00001946"/>
    </source>
</evidence>
<dbReference type="RefSeq" id="WP_275709313.1">
    <property type="nucleotide sequence ID" value="NZ_JANCMW010000014.1"/>
</dbReference>
<evidence type="ECO:0000256" key="12">
    <source>
        <dbReference type="ARBA" id="ARBA00038905"/>
    </source>
</evidence>
<comment type="cofactor">
    <cofactor evidence="1">
        <name>Mg(2+)</name>
        <dbReference type="ChEBI" id="CHEBI:18420"/>
    </cofactor>
</comment>
<dbReference type="InterPro" id="IPR013785">
    <property type="entry name" value="Aldolase_TIM"/>
</dbReference>
<dbReference type="PANTHER" id="PTHR47707">
    <property type="entry name" value="8-OXO-DGTP DIPHOSPHATASE"/>
    <property type="match status" value="1"/>
</dbReference>
<dbReference type="InterPro" id="IPR020084">
    <property type="entry name" value="NUDIX_hydrolase_CS"/>
</dbReference>
<dbReference type="EC" id="3.6.1.55" evidence="12"/>
<dbReference type="CDD" id="cd00564">
    <property type="entry name" value="TMP_TenI"/>
    <property type="match status" value="1"/>
</dbReference>
<reference evidence="18" key="1">
    <citation type="submission" date="2022-07" db="EMBL/GenBank/DDBJ databases">
        <title>Marinobacter iranensis a new bacterium isolate from a hipersaline lake in Iran.</title>
        <authorList>
            <person name="Mohammad A.M.A."/>
            <person name="Cristina S.-P."/>
            <person name="Antonio V."/>
        </authorList>
    </citation>
    <scope>NUCLEOTIDE SEQUENCE</scope>
    <source>
        <strain evidence="18">71-i</strain>
    </source>
</reference>
<evidence type="ECO:0000256" key="11">
    <source>
        <dbReference type="ARBA" id="ARBA00036904"/>
    </source>
</evidence>
<evidence type="ECO:0000256" key="4">
    <source>
        <dbReference type="ARBA" id="ARBA00022705"/>
    </source>
</evidence>
<evidence type="ECO:0000256" key="13">
    <source>
        <dbReference type="ARBA" id="ARBA00040794"/>
    </source>
</evidence>
<dbReference type="PROSITE" id="PS00893">
    <property type="entry name" value="NUDIX_BOX"/>
    <property type="match status" value="1"/>
</dbReference>
<dbReference type="Gene3D" id="3.90.79.10">
    <property type="entry name" value="Nucleoside Triphosphate Pyrophosphohydrolase"/>
    <property type="match status" value="1"/>
</dbReference>
<dbReference type="Pfam" id="PF02581">
    <property type="entry name" value="TMP-TENI"/>
    <property type="match status" value="1"/>
</dbReference>
<keyword evidence="7 18" id="KW-0378">Hydrolase</keyword>
<evidence type="ECO:0000256" key="5">
    <source>
        <dbReference type="ARBA" id="ARBA00022723"/>
    </source>
</evidence>
<keyword evidence="9" id="KW-0234">DNA repair</keyword>
<evidence type="ECO:0000259" key="17">
    <source>
        <dbReference type="PROSITE" id="PS51462"/>
    </source>
</evidence>
<dbReference type="InterPro" id="IPR036206">
    <property type="entry name" value="ThiamineP_synth_sf"/>
</dbReference>
<protein>
    <recommendedName>
        <fullName evidence="13">8-oxo-dGTP diphosphatase</fullName>
        <ecNumber evidence="12">3.6.1.55</ecNumber>
    </recommendedName>
    <alternativeName>
        <fullName evidence="16">7,8-dihydro-8-oxoguanine-triphosphatase</fullName>
    </alternativeName>
    <alternativeName>
        <fullName evidence="15">Mutator protein MutT</fullName>
    </alternativeName>
    <alternativeName>
        <fullName evidence="14">dGTP pyrophosphohydrolase</fullName>
    </alternativeName>
</protein>
<dbReference type="InterPro" id="IPR020476">
    <property type="entry name" value="Nudix_hydrolase"/>
</dbReference>
<dbReference type="InterPro" id="IPR015797">
    <property type="entry name" value="NUDIX_hydrolase-like_dom_sf"/>
</dbReference>
<evidence type="ECO:0000256" key="7">
    <source>
        <dbReference type="ARBA" id="ARBA00022801"/>
    </source>
</evidence>
<dbReference type="NCBIfam" id="TIGR00586">
    <property type="entry name" value="mutt"/>
    <property type="match status" value="1"/>
</dbReference>
<keyword evidence="4" id="KW-0235">DNA replication</keyword>
<dbReference type="SUPFAM" id="SSF55811">
    <property type="entry name" value="Nudix"/>
    <property type="match status" value="1"/>
</dbReference>
<gene>
    <name evidence="18" type="ORF">NLU14_18435</name>
</gene>
<evidence type="ECO:0000256" key="9">
    <source>
        <dbReference type="ARBA" id="ARBA00023204"/>
    </source>
</evidence>
<keyword evidence="19" id="KW-1185">Reference proteome</keyword>
<dbReference type="CDD" id="cd03425">
    <property type="entry name" value="NUDIX_MutT_NudA_like"/>
    <property type="match status" value="1"/>
</dbReference>
<dbReference type="NCBIfam" id="NF006530">
    <property type="entry name" value="PRK08999.1"/>
    <property type="match status" value="1"/>
</dbReference>
<keyword evidence="5" id="KW-0479">Metal-binding</keyword>
<dbReference type="Proteomes" id="UP001143391">
    <property type="component" value="Unassembled WGS sequence"/>
</dbReference>
<accession>A0ABT5YET4</accession>
<evidence type="ECO:0000313" key="18">
    <source>
        <dbReference type="EMBL" id="MDF0752211.1"/>
    </source>
</evidence>
<dbReference type="PRINTS" id="PR00502">
    <property type="entry name" value="NUDIXFAMILY"/>
</dbReference>
<dbReference type="InterPro" id="IPR029119">
    <property type="entry name" value="MutY_C"/>
</dbReference>
<evidence type="ECO:0000256" key="3">
    <source>
        <dbReference type="ARBA" id="ARBA00022457"/>
    </source>
</evidence>
<comment type="catalytic activity">
    <reaction evidence="11">
        <text>8-oxo-GTP + H2O = 8-oxo-GMP + diphosphate + H(+)</text>
        <dbReference type="Rhea" id="RHEA:67616"/>
        <dbReference type="ChEBI" id="CHEBI:15377"/>
        <dbReference type="ChEBI" id="CHEBI:15378"/>
        <dbReference type="ChEBI" id="CHEBI:33019"/>
        <dbReference type="ChEBI" id="CHEBI:143553"/>
        <dbReference type="ChEBI" id="CHEBI:145694"/>
    </reaction>
</comment>
<dbReference type="InterPro" id="IPR047127">
    <property type="entry name" value="MutT-like"/>
</dbReference>
<dbReference type="Gene3D" id="3.20.20.70">
    <property type="entry name" value="Aldolase class I"/>
    <property type="match status" value="1"/>
</dbReference>
<dbReference type="GO" id="GO:0016787">
    <property type="term" value="F:hydrolase activity"/>
    <property type="evidence" value="ECO:0007669"/>
    <property type="project" value="UniProtKB-KW"/>
</dbReference>
<proteinExistence type="inferred from homology"/>
<dbReference type="InterPro" id="IPR022998">
    <property type="entry name" value="ThiamineP_synth_TenI"/>
</dbReference>
<evidence type="ECO:0000256" key="14">
    <source>
        <dbReference type="ARBA" id="ARBA00041592"/>
    </source>
</evidence>
<evidence type="ECO:0000256" key="8">
    <source>
        <dbReference type="ARBA" id="ARBA00022842"/>
    </source>
</evidence>